<comment type="caution">
    <text evidence="4">The sequence shown here is derived from an EMBL/GenBank/DDBJ whole genome shotgun (WGS) entry which is preliminary data.</text>
</comment>
<gene>
    <name evidence="4" type="ORF">D3273_06080</name>
</gene>
<keyword evidence="5" id="KW-1185">Reference proteome</keyword>
<evidence type="ECO:0000313" key="4">
    <source>
        <dbReference type="EMBL" id="RYC33018.1"/>
    </source>
</evidence>
<organism evidence="4 5">
    <name type="scientific">Lichenibacterium minor</name>
    <dbReference type="NCBI Taxonomy" id="2316528"/>
    <lineage>
        <taxon>Bacteria</taxon>
        <taxon>Pseudomonadati</taxon>
        <taxon>Pseudomonadota</taxon>
        <taxon>Alphaproteobacteria</taxon>
        <taxon>Hyphomicrobiales</taxon>
        <taxon>Lichenihabitantaceae</taxon>
        <taxon>Lichenibacterium</taxon>
    </lineage>
</organism>
<evidence type="ECO:0000256" key="1">
    <source>
        <dbReference type="ARBA" id="ARBA00008635"/>
    </source>
</evidence>
<name>A0A4Q2UAM4_9HYPH</name>
<proteinExistence type="inferred from homology"/>
<feature type="binding site" evidence="3">
    <location>
        <position position="137"/>
    </location>
    <ligand>
        <name>a divalent metal cation</name>
        <dbReference type="ChEBI" id="CHEBI:60240"/>
    </ligand>
</feature>
<dbReference type="SUPFAM" id="SSF109854">
    <property type="entry name" value="DinB/YfiT-like putative metalloenzymes"/>
    <property type="match status" value="1"/>
</dbReference>
<dbReference type="PANTHER" id="PTHR37302:SF1">
    <property type="entry name" value="PROTEIN DINB"/>
    <property type="match status" value="1"/>
</dbReference>
<reference evidence="4 5" key="1">
    <citation type="submission" date="2018-12" db="EMBL/GenBank/DDBJ databases">
        <authorList>
            <person name="Grouzdev D.S."/>
            <person name="Krutkina M.S."/>
        </authorList>
    </citation>
    <scope>NUCLEOTIDE SEQUENCE [LARGE SCALE GENOMIC DNA]</scope>
    <source>
        <strain evidence="4 5">RmlP026</strain>
    </source>
</reference>
<comment type="similarity">
    <text evidence="1">Belongs to the DinB family.</text>
</comment>
<dbReference type="AlphaFoldDB" id="A0A4Q2UAM4"/>
<reference evidence="4 5" key="2">
    <citation type="submission" date="2019-02" db="EMBL/GenBank/DDBJ databases">
        <title>'Lichenibacterium ramalinii' gen. nov. sp. nov., 'Lichenibacterium minor' gen. nov. sp. nov.</title>
        <authorList>
            <person name="Pankratov T."/>
        </authorList>
    </citation>
    <scope>NUCLEOTIDE SEQUENCE [LARGE SCALE GENOMIC DNA]</scope>
    <source>
        <strain evidence="4 5">RmlP026</strain>
    </source>
</reference>
<dbReference type="PANTHER" id="PTHR37302">
    <property type="entry name" value="SLR1116 PROTEIN"/>
    <property type="match status" value="1"/>
</dbReference>
<keyword evidence="2 3" id="KW-0479">Metal-binding</keyword>
<sequence>MSDRLSVLARYNAWANHKLYDAVEALPDADRRADRGVAFHSLVGTLNHILVSDMIWMERLSGGSAPALRLDSILHDDFDALRSARGAEDTRIIGFVDGLDEAALRSSFTYRPLTLPGRYVGEVGPALDHMFNHQTHHRGQCHAVLTGLGAPAPALDLAPFYLEVGFGGLTRIA</sequence>
<feature type="binding site" evidence="3">
    <location>
        <position position="133"/>
    </location>
    <ligand>
        <name>a divalent metal cation</name>
        <dbReference type="ChEBI" id="CHEBI:60240"/>
    </ligand>
</feature>
<feature type="binding site" evidence="3">
    <location>
        <position position="48"/>
    </location>
    <ligand>
        <name>a divalent metal cation</name>
        <dbReference type="ChEBI" id="CHEBI:60240"/>
    </ligand>
</feature>
<evidence type="ECO:0000256" key="3">
    <source>
        <dbReference type="PIRSR" id="PIRSR607837-1"/>
    </source>
</evidence>
<dbReference type="RefSeq" id="WP_129224535.1">
    <property type="nucleotide sequence ID" value="NZ_QYBB01000004.1"/>
</dbReference>
<dbReference type="InterPro" id="IPR034660">
    <property type="entry name" value="DinB/YfiT-like"/>
</dbReference>
<evidence type="ECO:0000313" key="5">
    <source>
        <dbReference type="Proteomes" id="UP000290759"/>
    </source>
</evidence>
<dbReference type="EMBL" id="QYBB01000004">
    <property type="protein sequence ID" value="RYC33018.1"/>
    <property type="molecule type" value="Genomic_DNA"/>
</dbReference>
<dbReference type="GO" id="GO:0046872">
    <property type="term" value="F:metal ion binding"/>
    <property type="evidence" value="ECO:0007669"/>
    <property type="project" value="UniProtKB-KW"/>
</dbReference>
<dbReference type="InterPro" id="IPR007837">
    <property type="entry name" value="DinB"/>
</dbReference>
<dbReference type="Proteomes" id="UP000290759">
    <property type="component" value="Unassembled WGS sequence"/>
</dbReference>
<dbReference type="Pfam" id="PF05163">
    <property type="entry name" value="DinB"/>
    <property type="match status" value="1"/>
</dbReference>
<protein>
    <submittedName>
        <fullName evidence="4">Damage-inducible protein DinB</fullName>
    </submittedName>
</protein>
<accession>A0A4Q2UAM4</accession>
<dbReference type="OrthoDB" id="9807509at2"/>
<dbReference type="Gene3D" id="1.20.120.450">
    <property type="entry name" value="dinb family like domain"/>
    <property type="match status" value="1"/>
</dbReference>
<evidence type="ECO:0000256" key="2">
    <source>
        <dbReference type="ARBA" id="ARBA00022723"/>
    </source>
</evidence>